<dbReference type="OrthoDB" id="370375at2"/>
<organism evidence="2 3">
    <name type="scientific">Bordetella genomosp. 11</name>
    <dbReference type="NCBI Taxonomy" id="1416808"/>
    <lineage>
        <taxon>Bacteria</taxon>
        <taxon>Pseudomonadati</taxon>
        <taxon>Pseudomonadota</taxon>
        <taxon>Betaproteobacteria</taxon>
        <taxon>Burkholderiales</taxon>
        <taxon>Alcaligenaceae</taxon>
        <taxon>Bordetella</taxon>
    </lineage>
</organism>
<dbReference type="InterPro" id="IPR021218">
    <property type="entry name" value="DUF2784"/>
</dbReference>
<dbReference type="AlphaFoldDB" id="A0A261UQ56"/>
<protein>
    <recommendedName>
        <fullName evidence="4">DUF2784 domain-containing protein</fullName>
    </recommendedName>
</protein>
<feature type="transmembrane region" description="Helical" evidence="1">
    <location>
        <begin position="33"/>
        <end position="54"/>
    </location>
</feature>
<evidence type="ECO:0000256" key="1">
    <source>
        <dbReference type="SAM" id="Phobius"/>
    </source>
</evidence>
<evidence type="ECO:0000313" key="3">
    <source>
        <dbReference type="Proteomes" id="UP000215767"/>
    </source>
</evidence>
<accession>A0A261UQ56</accession>
<name>A0A261UQ56_9BORD</name>
<gene>
    <name evidence="2" type="ORF">CAL28_20995</name>
</gene>
<feature type="transmembrane region" description="Helical" evidence="1">
    <location>
        <begin position="6"/>
        <end position="26"/>
    </location>
</feature>
<evidence type="ECO:0008006" key="4">
    <source>
        <dbReference type="Google" id="ProtNLM"/>
    </source>
</evidence>
<sequence>MTYRILADAVLIAHGLFVAWVVFGGLAAFWRGWLAWLHLPALAWGATVAGMGWICPLTPLENTLRVQAGQSPYAGDFIHHYLTALIYPPALTRGTQALLAVLLLGGNAIVYTLVFRRRRHGKR</sequence>
<proteinExistence type="predicted"/>
<keyword evidence="1" id="KW-1133">Transmembrane helix</keyword>
<dbReference type="Pfam" id="PF10861">
    <property type="entry name" value="DUF2784"/>
    <property type="match status" value="1"/>
</dbReference>
<dbReference type="EMBL" id="NEVS01000004">
    <property type="protein sequence ID" value="OZI63502.1"/>
    <property type="molecule type" value="Genomic_DNA"/>
</dbReference>
<keyword evidence="3" id="KW-1185">Reference proteome</keyword>
<reference evidence="3" key="1">
    <citation type="submission" date="2017-05" db="EMBL/GenBank/DDBJ databases">
        <title>Complete and WGS of Bordetella genogroups.</title>
        <authorList>
            <person name="Spilker T."/>
            <person name="Lipuma J."/>
        </authorList>
    </citation>
    <scope>NUCLEOTIDE SEQUENCE [LARGE SCALE GENOMIC DNA]</scope>
    <source>
        <strain evidence="3">AU8856</strain>
    </source>
</reference>
<evidence type="ECO:0000313" key="2">
    <source>
        <dbReference type="EMBL" id="OZI63502.1"/>
    </source>
</evidence>
<keyword evidence="1" id="KW-0812">Transmembrane</keyword>
<comment type="caution">
    <text evidence="2">The sequence shown here is derived from an EMBL/GenBank/DDBJ whole genome shotgun (WGS) entry which is preliminary data.</text>
</comment>
<feature type="transmembrane region" description="Helical" evidence="1">
    <location>
        <begin position="97"/>
        <end position="115"/>
    </location>
</feature>
<dbReference type="Proteomes" id="UP000215767">
    <property type="component" value="Unassembled WGS sequence"/>
</dbReference>
<dbReference type="RefSeq" id="WP_094844766.1">
    <property type="nucleotide sequence ID" value="NZ_NEVS01000004.1"/>
</dbReference>
<keyword evidence="1" id="KW-0472">Membrane</keyword>